<dbReference type="Gene3D" id="3.40.640.10">
    <property type="entry name" value="Type I PLP-dependent aspartate aminotransferase-like (Major domain)"/>
    <property type="match status" value="1"/>
</dbReference>
<evidence type="ECO:0000256" key="1">
    <source>
        <dbReference type="ARBA" id="ARBA00001933"/>
    </source>
</evidence>
<dbReference type="GO" id="GO:0031071">
    <property type="term" value="F:cysteine desulfurase activity"/>
    <property type="evidence" value="ECO:0007669"/>
    <property type="project" value="UniProtKB-EC"/>
</dbReference>
<evidence type="ECO:0000256" key="4">
    <source>
        <dbReference type="ARBA" id="ARBA00050776"/>
    </source>
</evidence>
<dbReference type="SUPFAM" id="SSF53383">
    <property type="entry name" value="PLP-dependent transferases"/>
    <property type="match status" value="1"/>
</dbReference>
<evidence type="ECO:0000256" key="3">
    <source>
        <dbReference type="ARBA" id="ARBA00022898"/>
    </source>
</evidence>
<reference evidence="7" key="1">
    <citation type="journal article" date="2020" name="mSystems">
        <title>Genome- and Community-Level Interaction Insights into Carbon Utilization and Element Cycling Functions of Hydrothermarchaeota in Hydrothermal Sediment.</title>
        <authorList>
            <person name="Zhou Z."/>
            <person name="Liu Y."/>
            <person name="Xu W."/>
            <person name="Pan J."/>
            <person name="Luo Z.H."/>
            <person name="Li M."/>
        </authorList>
    </citation>
    <scope>NUCLEOTIDE SEQUENCE [LARGE SCALE GENOMIC DNA]</scope>
    <source>
        <strain evidence="7">HyVt-80</strain>
    </source>
</reference>
<gene>
    <name evidence="7" type="ORF">ENL26_01455</name>
</gene>
<proteinExistence type="inferred from homology"/>
<comment type="caution">
    <text evidence="7">The sequence shown here is derived from an EMBL/GenBank/DDBJ whole genome shotgun (WGS) entry which is preliminary data.</text>
</comment>
<evidence type="ECO:0000256" key="2">
    <source>
        <dbReference type="ARBA" id="ARBA00010447"/>
    </source>
</evidence>
<comment type="similarity">
    <text evidence="2">Belongs to the class-V pyridoxal-phosphate-dependent aminotransferase family. Csd subfamily.</text>
</comment>
<protein>
    <submittedName>
        <fullName evidence="7">Aminotransferase class V-fold PLP-dependent enzyme</fullName>
    </submittedName>
</protein>
<sequence length="247" mass="27520">MSSVRELDEYFEKLKTDFPIFSERPDLVYLDNAATTQKPLAVIEKLKNFYTETNANVHRAVYRLAEESTMLYEDARKTVADFVGGKATEVVFTKGTTESLNMLAYSLGLSGKYKSFVVPLFEHHSNFVPWQRIAHITGLKFYPVKIHGGELSLEDVEAVVKSCEKPFIFSMTGLTNSLGYRPPFEAIVELVHSADGLFVLDGAQLIPHEAFDFKASGVDFLAFSGHKILGPTGIGVLVGKKELLEQM</sequence>
<dbReference type="PANTHER" id="PTHR43586">
    <property type="entry name" value="CYSTEINE DESULFURASE"/>
    <property type="match status" value="1"/>
</dbReference>
<feature type="domain" description="Aminotransferase class V" evidence="6">
    <location>
        <begin position="28"/>
        <end position="247"/>
    </location>
</feature>
<comment type="catalytic activity">
    <reaction evidence="4">
        <text>(sulfur carrier)-H + L-cysteine = (sulfur carrier)-SH + L-alanine</text>
        <dbReference type="Rhea" id="RHEA:43892"/>
        <dbReference type="Rhea" id="RHEA-COMP:14737"/>
        <dbReference type="Rhea" id="RHEA-COMP:14739"/>
        <dbReference type="ChEBI" id="CHEBI:29917"/>
        <dbReference type="ChEBI" id="CHEBI:35235"/>
        <dbReference type="ChEBI" id="CHEBI:57972"/>
        <dbReference type="ChEBI" id="CHEBI:64428"/>
        <dbReference type="EC" id="2.8.1.7"/>
    </reaction>
</comment>
<dbReference type="Proteomes" id="UP000886129">
    <property type="component" value="Unassembled WGS sequence"/>
</dbReference>
<dbReference type="Gene3D" id="3.90.1150.10">
    <property type="entry name" value="Aspartate Aminotransferase, domain 1"/>
    <property type="match status" value="1"/>
</dbReference>
<evidence type="ECO:0000259" key="6">
    <source>
        <dbReference type="Pfam" id="PF00266"/>
    </source>
</evidence>
<dbReference type="InterPro" id="IPR015421">
    <property type="entry name" value="PyrdxlP-dep_Trfase_major"/>
</dbReference>
<evidence type="ECO:0000256" key="5">
    <source>
        <dbReference type="RuleBase" id="RU004504"/>
    </source>
</evidence>
<dbReference type="PROSITE" id="PS00595">
    <property type="entry name" value="AA_TRANSFER_CLASS_5"/>
    <property type="match status" value="1"/>
</dbReference>
<dbReference type="PANTHER" id="PTHR43586:SF8">
    <property type="entry name" value="CYSTEINE DESULFURASE 1, CHLOROPLASTIC"/>
    <property type="match status" value="1"/>
</dbReference>
<dbReference type="AlphaFoldDB" id="A0A7C5DZF7"/>
<keyword evidence="3" id="KW-0663">Pyridoxal phosphate</keyword>
<dbReference type="InterPro" id="IPR000192">
    <property type="entry name" value="Aminotrans_V_dom"/>
</dbReference>
<dbReference type="EMBL" id="DRTH01000083">
    <property type="protein sequence ID" value="HHF08423.1"/>
    <property type="molecule type" value="Genomic_DNA"/>
</dbReference>
<keyword evidence="7" id="KW-0032">Aminotransferase</keyword>
<dbReference type="InterPro" id="IPR020578">
    <property type="entry name" value="Aminotrans_V_PyrdxlP_BS"/>
</dbReference>
<dbReference type="InterPro" id="IPR015422">
    <property type="entry name" value="PyrdxlP-dep_Trfase_small"/>
</dbReference>
<accession>A0A7C5DZF7</accession>
<dbReference type="InterPro" id="IPR015424">
    <property type="entry name" value="PyrdxlP-dep_Trfase"/>
</dbReference>
<evidence type="ECO:0000313" key="7">
    <source>
        <dbReference type="EMBL" id="HHF08423.1"/>
    </source>
</evidence>
<dbReference type="Pfam" id="PF00266">
    <property type="entry name" value="Aminotran_5"/>
    <property type="match status" value="1"/>
</dbReference>
<organism evidence="7">
    <name type="scientific">Kosmotoga arenicorallina</name>
    <dbReference type="NCBI Taxonomy" id="688066"/>
    <lineage>
        <taxon>Bacteria</taxon>
        <taxon>Thermotogati</taxon>
        <taxon>Thermotogota</taxon>
        <taxon>Thermotogae</taxon>
        <taxon>Kosmotogales</taxon>
        <taxon>Kosmotogaceae</taxon>
        <taxon>Kosmotoga</taxon>
    </lineage>
</organism>
<name>A0A7C5DZF7_9BACT</name>
<keyword evidence="7" id="KW-0808">Transferase</keyword>
<comment type="cofactor">
    <cofactor evidence="1 5">
        <name>pyridoxal 5'-phosphate</name>
        <dbReference type="ChEBI" id="CHEBI:597326"/>
    </cofactor>
</comment>
<feature type="non-terminal residue" evidence="7">
    <location>
        <position position="247"/>
    </location>
</feature>
<dbReference type="GO" id="GO:0008483">
    <property type="term" value="F:transaminase activity"/>
    <property type="evidence" value="ECO:0007669"/>
    <property type="project" value="UniProtKB-KW"/>
</dbReference>